<dbReference type="RefSeq" id="WP_172511719.1">
    <property type="nucleotide sequence ID" value="NZ_CP032549.1"/>
</dbReference>
<keyword evidence="1" id="KW-1277">Toxin-antitoxin system</keyword>
<dbReference type="Pfam" id="PF05016">
    <property type="entry name" value="ParE_toxin"/>
    <property type="match status" value="1"/>
</dbReference>
<evidence type="ECO:0000313" key="3">
    <source>
        <dbReference type="Proteomes" id="UP000502331"/>
    </source>
</evidence>
<dbReference type="AlphaFoldDB" id="A0A6H0SIC4"/>
<evidence type="ECO:0000256" key="1">
    <source>
        <dbReference type="ARBA" id="ARBA00022649"/>
    </source>
</evidence>
<protein>
    <submittedName>
        <fullName evidence="2">Type II toxin-antitoxin system RelE/ParE family toxin</fullName>
    </submittedName>
</protein>
<dbReference type="EMBL" id="CP032549">
    <property type="protein sequence ID" value="QIV86886.1"/>
    <property type="molecule type" value="Genomic_DNA"/>
</dbReference>
<name>A0A6H0SIC4_9MICC</name>
<organism evidence="2 3">
    <name type="scientific">Glutamicibacter mishrai</name>
    <dbReference type="NCBI Taxonomy" id="1775880"/>
    <lineage>
        <taxon>Bacteria</taxon>
        <taxon>Bacillati</taxon>
        <taxon>Actinomycetota</taxon>
        <taxon>Actinomycetes</taxon>
        <taxon>Micrococcales</taxon>
        <taxon>Micrococcaceae</taxon>
        <taxon>Glutamicibacter</taxon>
    </lineage>
</organism>
<gene>
    <name evidence="2" type="ORF">D3791_06920</name>
</gene>
<dbReference type="InterPro" id="IPR035093">
    <property type="entry name" value="RelE/ParE_toxin_dom_sf"/>
</dbReference>
<dbReference type="InterPro" id="IPR007712">
    <property type="entry name" value="RelE/ParE_toxin"/>
</dbReference>
<accession>A0A6H0SIC4</accession>
<reference evidence="2 3" key="1">
    <citation type="submission" date="2018-09" db="EMBL/GenBank/DDBJ databases">
        <title>Glutamicibacter mishrai S5-52T (LMG 29155T = KCTC 39846T).</title>
        <authorList>
            <person name="Das S.K."/>
        </authorList>
    </citation>
    <scope>NUCLEOTIDE SEQUENCE [LARGE SCALE GENOMIC DNA]</scope>
    <source>
        <strain evidence="2 3">S5-52</strain>
    </source>
</reference>
<dbReference type="Proteomes" id="UP000502331">
    <property type="component" value="Chromosome"/>
</dbReference>
<sequence>MTYEVVYSPSAAQHLADLYSWITEKSGYAMRAEAFVSEIMDFCEDLPQYPLRGVSRDDIRPGLRTLGFRRRVIVAFAVLPSRIEIHGIFYGGRDHEVLLREEK</sequence>
<proteinExistence type="predicted"/>
<keyword evidence="3" id="KW-1185">Reference proteome</keyword>
<dbReference type="Gene3D" id="3.30.2310.20">
    <property type="entry name" value="RelE-like"/>
    <property type="match status" value="1"/>
</dbReference>
<evidence type="ECO:0000313" key="2">
    <source>
        <dbReference type="EMBL" id="QIV86886.1"/>
    </source>
</evidence>